<proteinExistence type="predicted"/>
<dbReference type="Gene3D" id="1.10.10.60">
    <property type="entry name" value="Homeodomain-like"/>
    <property type="match status" value="2"/>
</dbReference>
<feature type="domain" description="HTH araC/xylS-type" evidence="4">
    <location>
        <begin position="181"/>
        <end position="278"/>
    </location>
</feature>
<dbReference type="PRINTS" id="PR00032">
    <property type="entry name" value="HTHARAC"/>
</dbReference>
<accession>A0ABW6DGY6</accession>
<dbReference type="SMART" id="SM00342">
    <property type="entry name" value="HTH_ARAC"/>
    <property type="match status" value="1"/>
</dbReference>
<name>A0ABW6DGY6_9BACT</name>
<evidence type="ECO:0000313" key="6">
    <source>
        <dbReference type="Proteomes" id="UP001598138"/>
    </source>
</evidence>
<dbReference type="InterPro" id="IPR018062">
    <property type="entry name" value="HTH_AraC-typ_CS"/>
</dbReference>
<gene>
    <name evidence="5" type="ORF">U0R10_11110</name>
</gene>
<evidence type="ECO:0000256" key="1">
    <source>
        <dbReference type="ARBA" id="ARBA00023015"/>
    </source>
</evidence>
<dbReference type="Pfam" id="PF12833">
    <property type="entry name" value="HTH_18"/>
    <property type="match status" value="1"/>
</dbReference>
<protein>
    <submittedName>
        <fullName evidence="5">AraC family transcriptional regulator</fullName>
    </submittedName>
</protein>
<keyword evidence="1" id="KW-0805">Transcription regulation</keyword>
<evidence type="ECO:0000259" key="4">
    <source>
        <dbReference type="PROSITE" id="PS01124"/>
    </source>
</evidence>
<dbReference type="InterPro" id="IPR018060">
    <property type="entry name" value="HTH_AraC"/>
</dbReference>
<keyword evidence="2" id="KW-0238">DNA-binding</keyword>
<organism evidence="5 6">
    <name type="scientific">Aquirufa avitistagni</name>
    <dbReference type="NCBI Taxonomy" id="3104728"/>
    <lineage>
        <taxon>Bacteria</taxon>
        <taxon>Pseudomonadati</taxon>
        <taxon>Bacteroidota</taxon>
        <taxon>Cytophagia</taxon>
        <taxon>Cytophagales</taxon>
        <taxon>Flectobacillaceae</taxon>
        <taxon>Aquirufa</taxon>
    </lineage>
</organism>
<evidence type="ECO:0000256" key="3">
    <source>
        <dbReference type="ARBA" id="ARBA00023163"/>
    </source>
</evidence>
<keyword evidence="6" id="KW-1185">Reference proteome</keyword>
<dbReference type="SUPFAM" id="SSF46689">
    <property type="entry name" value="Homeodomain-like"/>
    <property type="match status" value="2"/>
</dbReference>
<dbReference type="PANTHER" id="PTHR43280">
    <property type="entry name" value="ARAC-FAMILY TRANSCRIPTIONAL REGULATOR"/>
    <property type="match status" value="1"/>
</dbReference>
<evidence type="ECO:0000256" key="2">
    <source>
        <dbReference type="ARBA" id="ARBA00023125"/>
    </source>
</evidence>
<keyword evidence="3" id="KW-0804">Transcription</keyword>
<dbReference type="PROSITE" id="PS00041">
    <property type="entry name" value="HTH_ARAC_FAMILY_1"/>
    <property type="match status" value="1"/>
</dbReference>
<dbReference type="PROSITE" id="PS01124">
    <property type="entry name" value="HTH_ARAC_FAMILY_2"/>
    <property type="match status" value="1"/>
</dbReference>
<dbReference type="InterPro" id="IPR020449">
    <property type="entry name" value="Tscrpt_reg_AraC-type_HTH"/>
</dbReference>
<comment type="caution">
    <text evidence="5">The sequence shown here is derived from an EMBL/GenBank/DDBJ whole genome shotgun (WGS) entry which is preliminary data.</text>
</comment>
<dbReference type="InterPro" id="IPR009057">
    <property type="entry name" value="Homeodomain-like_sf"/>
</dbReference>
<reference evidence="5 6" key="1">
    <citation type="submission" date="2024-03" db="EMBL/GenBank/DDBJ databases">
        <title>Aquirufa genome sequencing.</title>
        <authorList>
            <person name="Pitt A."/>
            <person name="Hahn M.W."/>
        </authorList>
    </citation>
    <scope>NUCLEOTIDE SEQUENCE [LARGE SCALE GENOMIC DNA]</scope>
    <source>
        <strain evidence="5 6">OSTEICH-129V</strain>
    </source>
</reference>
<sequence>MKIALESIRPDADSSFRFLQTPNLNEVFYWHFHPEIELVYVEAAKGIRHIGDHLDTYEGCDLALIGSYIPHLNFDYGVKATVETVVIQFPADYFEQGLARIPELSQVVELIDRAKQGLAFTGETKRIAGARLKKLHHLDRFSQFVELMRIFQDLAASSEYLELGARPVANALVLKKQARIHQVYQYVEAHFLEPINTHLIAAHVSLSVPAFCRYFKQATHLTYTDFVNQYRVNYAKKLLIQGRHVSETCYEAGFENLPYFTRLFKKRVGVSPSTFKKQTSGN</sequence>
<dbReference type="EMBL" id="JBBKXZ010000004">
    <property type="protein sequence ID" value="MFD3395168.1"/>
    <property type="molecule type" value="Genomic_DNA"/>
</dbReference>
<evidence type="ECO:0000313" key="5">
    <source>
        <dbReference type="EMBL" id="MFD3395168.1"/>
    </source>
</evidence>
<dbReference type="PANTHER" id="PTHR43280:SF2">
    <property type="entry name" value="HTH-TYPE TRANSCRIPTIONAL REGULATOR EXSA"/>
    <property type="match status" value="1"/>
</dbReference>
<dbReference type="Proteomes" id="UP001598138">
    <property type="component" value="Unassembled WGS sequence"/>
</dbReference>
<dbReference type="RefSeq" id="WP_377984042.1">
    <property type="nucleotide sequence ID" value="NZ_JBBKXZ010000004.1"/>
</dbReference>